<accession>A0A0E3MDE0</accession>
<reference evidence="3" key="5">
    <citation type="submission" date="2018-10" db="EMBL/GenBank/DDBJ databases">
        <authorList>
            <person name="McCarthy S."/>
            <person name="Gradnigo J."/>
            <person name="Johnson T."/>
            <person name="Payne S."/>
            <person name="Lipzen A."/>
            <person name="Schackwitz W."/>
            <person name="Martin J."/>
            <person name="Moriyama E."/>
            <person name="Blum P."/>
        </authorList>
    </citation>
    <scope>NUCLEOTIDE SEQUENCE</scope>
    <source>
        <strain evidence="2">SARC-B</strain>
        <strain evidence="3">SARC-C</strain>
        <strain evidence="4">SULA</strain>
    </source>
</reference>
<keyword evidence="1" id="KW-1133">Transmembrane helix</keyword>
<evidence type="ECO:0000256" key="1">
    <source>
        <dbReference type="SAM" id="Phobius"/>
    </source>
</evidence>
<dbReference type="EMBL" id="CP033235">
    <property type="protein sequence ID" value="AZF67109.1"/>
    <property type="molecule type" value="Genomic_DNA"/>
</dbReference>
<dbReference type="Proteomes" id="UP000278715">
    <property type="component" value="Chromosome"/>
</dbReference>
<evidence type="ECO:0000313" key="15">
    <source>
        <dbReference type="Proteomes" id="UP000033085"/>
    </source>
</evidence>
<keyword evidence="1" id="KW-0472">Membrane</keyword>
<evidence type="ECO:0000313" key="14">
    <source>
        <dbReference type="Proteomes" id="UP000033057"/>
    </source>
</evidence>
<evidence type="ECO:0000313" key="4">
    <source>
        <dbReference type="EMBL" id="AKA77990.1"/>
    </source>
</evidence>
<dbReference type="OrthoDB" id="42930at2157"/>
<evidence type="ECO:0000313" key="24">
    <source>
        <dbReference type="Proteomes" id="UP000282269"/>
    </source>
</evidence>
<reference evidence="17" key="2">
    <citation type="submission" date="2016-04" db="EMBL/GenBank/DDBJ databases">
        <authorList>
            <person name="Shah S.A."/>
            <person name="Garrett R.A."/>
        </authorList>
    </citation>
    <scope>NUCLEOTIDE SEQUENCE [LARGE SCALE GENOMIC DNA]</scope>
    <source>
        <strain evidence="17">ATCC 35091 / DSM 1616 / JCM 8930 / NBRC 15331 / P1</strain>
    </source>
</reference>
<evidence type="ECO:0000313" key="3">
    <source>
        <dbReference type="EMBL" id="AKA75297.1"/>
    </source>
</evidence>
<reference evidence="14 15" key="1">
    <citation type="journal article" date="2015" name="Genome Announc.">
        <title>Complete Genome Sequence of Sulfolobus solfataricus Strain 98/2 and Evolved Derivatives.</title>
        <authorList>
            <person name="McCarthy S."/>
            <person name="Gradnigo J."/>
            <person name="Johnson T."/>
            <person name="Payne S."/>
            <person name="Lipzen A."/>
            <person name="Martin J."/>
            <person name="Schackwitz W."/>
            <person name="Moriyama E."/>
            <person name="Blum P."/>
        </authorList>
    </citation>
    <scope>NUCLEOTIDE SEQUENCE [LARGE SCALE GENOMIC DNA]</scope>
    <source>
        <strain evidence="14">98/2 SULC</strain>
        <strain evidence="2">SARC-B</strain>
        <strain evidence="3">SARC-C</strain>
        <strain evidence="4 16">SULA</strain>
        <strain evidence="15">SULB</strain>
    </source>
</reference>
<evidence type="ECO:0000313" key="19">
    <source>
        <dbReference type="Proteomes" id="UP000269431"/>
    </source>
</evidence>
<dbReference type="Proteomes" id="UP000033085">
    <property type="component" value="Chromosome"/>
</dbReference>
<organism evidence="3 14">
    <name type="scientific">Saccharolobus solfataricus</name>
    <name type="common">Sulfolobus solfataricus</name>
    <dbReference type="NCBI Taxonomy" id="2287"/>
    <lineage>
        <taxon>Archaea</taxon>
        <taxon>Thermoproteota</taxon>
        <taxon>Thermoprotei</taxon>
        <taxon>Sulfolobales</taxon>
        <taxon>Sulfolobaceae</taxon>
        <taxon>Saccharolobus</taxon>
    </lineage>
</organism>
<evidence type="ECO:0000313" key="18">
    <source>
        <dbReference type="Proteomes" id="UP000267993"/>
    </source>
</evidence>
<dbReference type="EMBL" id="LT549890">
    <property type="protein sequence ID" value="SAI86034.1"/>
    <property type="molecule type" value="Genomic_DNA"/>
</dbReference>
<dbReference type="EMBL" id="CP033236">
    <property type="protein sequence ID" value="AZF69729.1"/>
    <property type="molecule type" value="Genomic_DNA"/>
</dbReference>
<dbReference type="EMBL" id="CP033238">
    <property type="protein sequence ID" value="AZF74969.1"/>
    <property type="molecule type" value="Genomic_DNA"/>
</dbReference>
<dbReference type="GeneID" id="44128074"/>
<feature type="transmembrane region" description="Helical" evidence="1">
    <location>
        <begin position="149"/>
        <end position="167"/>
    </location>
</feature>
<evidence type="ECO:0000313" key="6">
    <source>
        <dbReference type="EMBL" id="AZF69729.1"/>
    </source>
</evidence>
<dbReference type="EMBL" id="CP033240">
    <property type="protein sequence ID" value="AZF80184.1"/>
    <property type="molecule type" value="Genomic_DNA"/>
</dbReference>
<dbReference type="KEGG" id="ssoa:SULA_0153"/>
<dbReference type="KEGG" id="ssol:SULB_0154"/>
<evidence type="ECO:0000313" key="23">
    <source>
        <dbReference type="Proteomes" id="UP000278715"/>
    </source>
</evidence>
<dbReference type="Proteomes" id="UP000273194">
    <property type="component" value="Chromosome"/>
</dbReference>
<dbReference type="Proteomes" id="UP000033057">
    <property type="component" value="Chromosome"/>
</dbReference>
<name>A0A0E3MDE0_SACSO</name>
<dbReference type="EMBL" id="CP033241">
    <property type="protein sequence ID" value="AZF82790.1"/>
    <property type="molecule type" value="Genomic_DNA"/>
</dbReference>
<feature type="transmembrane region" description="Helical" evidence="1">
    <location>
        <begin position="57"/>
        <end position="81"/>
    </location>
</feature>
<evidence type="ECO:0000313" key="9">
    <source>
        <dbReference type="EMBL" id="AZF77576.1"/>
    </source>
</evidence>
<dbReference type="PATRIC" id="fig|2287.6.peg.161"/>
<sequence>MKASYTLPLSILMIILPVIPGLIDSFIGFLVGAIIDFVIAVYILISEKPWSNDIKTAISTLYFTTLSTFADVAGIFFAMAYQDEYKFAIVTLALSIPFIYNLFLVLKSILPNLIKADILDIGNGFFAFILVLIVGAIIGRVFITNFYALLPLYTGFLILAIIALFYFRKK</sequence>
<evidence type="ECO:0000313" key="11">
    <source>
        <dbReference type="EMBL" id="AZF82790.1"/>
    </source>
</evidence>
<dbReference type="EMBL" id="CP033239">
    <property type="protein sequence ID" value="AZF77576.1"/>
    <property type="molecule type" value="Genomic_DNA"/>
</dbReference>
<evidence type="ECO:0000313" key="25">
    <source>
        <dbReference type="Proteomes" id="UP000594632"/>
    </source>
</evidence>
<dbReference type="EMBL" id="CP033237">
    <property type="protein sequence ID" value="AZF72349.1"/>
    <property type="molecule type" value="Genomic_DNA"/>
</dbReference>
<evidence type="ECO:0000313" key="8">
    <source>
        <dbReference type="EMBL" id="AZF74969.1"/>
    </source>
</evidence>
<evidence type="ECO:0000313" key="7">
    <source>
        <dbReference type="EMBL" id="AZF72349.1"/>
    </source>
</evidence>
<feature type="transmembrane region" description="Helical" evidence="1">
    <location>
        <begin position="118"/>
        <end position="143"/>
    </location>
</feature>
<dbReference type="Proteomes" id="UP000594632">
    <property type="component" value="Chromosome"/>
</dbReference>
<evidence type="ECO:0000313" key="10">
    <source>
        <dbReference type="EMBL" id="AZF80184.1"/>
    </source>
</evidence>
<dbReference type="Proteomes" id="UP000275843">
    <property type="component" value="Chromosome"/>
</dbReference>
<evidence type="ECO:0000313" key="12">
    <source>
        <dbReference type="EMBL" id="QPG49614.1"/>
    </source>
</evidence>
<dbReference type="Proteomes" id="UP000267993">
    <property type="component" value="Chromosome"/>
</dbReference>
<evidence type="ECO:0000313" key="13">
    <source>
        <dbReference type="EMBL" id="SAI86034.1"/>
    </source>
</evidence>
<dbReference type="Proteomes" id="UP000033106">
    <property type="component" value="Chromosome"/>
</dbReference>
<evidence type="ECO:0000313" key="16">
    <source>
        <dbReference type="Proteomes" id="UP000033106"/>
    </source>
</evidence>
<dbReference type="KEGG" id="ssof:SULC_0153"/>
<keyword evidence="1" id="KW-0812">Transmembrane</keyword>
<dbReference type="OMA" id="KDWQVAG"/>
<protein>
    <submittedName>
        <fullName evidence="3">Uncharacterized protein</fullName>
    </submittedName>
</protein>
<feature type="transmembrane region" description="Helical" evidence="1">
    <location>
        <begin position="12"/>
        <end position="45"/>
    </location>
</feature>
<dbReference type="GeneID" id="1453827"/>
<gene>
    <name evidence="12" type="ORF">HFC64_07110</name>
    <name evidence="13" type="ORF">SSOP1_2480</name>
    <name evidence="4" type="ORF">SULA_0153</name>
    <name evidence="2" type="ORF">SULB_0154</name>
    <name evidence="3" type="ORF">SULC_0153</name>
    <name evidence="5" type="ORF">SULG_00780</name>
    <name evidence="6" type="ORF">SULH_00780</name>
    <name evidence="7" type="ORF">SULI_00780</name>
    <name evidence="8" type="ORF">SULM_00780</name>
    <name evidence="9" type="ORF">SULN_00780</name>
    <name evidence="10" type="ORF">SULO_00790</name>
    <name evidence="11" type="ORF">SULZ_00790</name>
</gene>
<dbReference type="EMBL" id="CP011055">
    <property type="protein sequence ID" value="AKA72598.1"/>
    <property type="molecule type" value="Genomic_DNA"/>
</dbReference>
<proteinExistence type="predicted"/>
<dbReference type="EMBL" id="CP011056">
    <property type="protein sequence ID" value="AKA75297.1"/>
    <property type="molecule type" value="Genomic_DNA"/>
</dbReference>
<dbReference type="EMBL" id="CP050869">
    <property type="protein sequence ID" value="QPG49614.1"/>
    <property type="molecule type" value="Genomic_DNA"/>
</dbReference>
<reference evidence="13" key="3">
    <citation type="submission" date="2016-04" db="EMBL/GenBank/DDBJ databases">
        <authorList>
            <person name="Evans L.H."/>
            <person name="Alamgir A."/>
            <person name="Owens N."/>
            <person name="Weber N.D."/>
            <person name="Virtaneva K."/>
            <person name="Barbian K."/>
            <person name="Babar A."/>
            <person name="Rosenke K."/>
        </authorList>
    </citation>
    <scope>NUCLEOTIDE SEQUENCE</scope>
    <source>
        <strain evidence="13">P1</strain>
    </source>
</reference>
<evidence type="ECO:0000313" key="17">
    <source>
        <dbReference type="Proteomes" id="UP000076770"/>
    </source>
</evidence>
<evidence type="ECO:0000313" key="20">
    <source>
        <dbReference type="Proteomes" id="UP000273194"/>
    </source>
</evidence>
<evidence type="ECO:0000313" key="22">
    <source>
        <dbReference type="Proteomes" id="UP000275843"/>
    </source>
</evidence>
<dbReference type="Proteomes" id="UP000273443">
    <property type="component" value="Chromosome"/>
</dbReference>
<reference evidence="18 19" key="4">
    <citation type="journal article" date="2018" name="Proc. Natl. Acad. Sci. U.S.A.">
        <title>Nonmutational mechanism of inheritance in the Archaeon Sulfolobus solfataricus.</title>
        <authorList>
            <person name="Payne S."/>
            <person name="McCarthy S."/>
            <person name="Johnson T."/>
            <person name="North E."/>
            <person name="Blum P."/>
        </authorList>
    </citation>
    <scope>NUCLEOTIDE SEQUENCE [LARGE SCALE GENOMIC DNA]</scope>
    <source>
        <strain evidence="6 18">SARC-H</strain>
        <strain evidence="7 22">SARC-I</strain>
        <strain evidence="9 23">SARC-N</strain>
        <strain evidence="10 24">SARC-O</strain>
        <strain evidence="11 19">SUL120</strain>
        <strain evidence="5 20">SULG</strain>
        <strain evidence="8 21">SULM</strain>
    </source>
</reference>
<evidence type="ECO:0000313" key="5">
    <source>
        <dbReference type="EMBL" id="AZF67109.1"/>
    </source>
</evidence>
<dbReference type="Proteomes" id="UP000269431">
    <property type="component" value="Chromosome"/>
</dbReference>
<dbReference type="RefSeq" id="WP_009989507.1">
    <property type="nucleotide sequence ID" value="NZ_CP011055.2"/>
</dbReference>
<evidence type="ECO:0000313" key="21">
    <source>
        <dbReference type="Proteomes" id="UP000273443"/>
    </source>
</evidence>
<dbReference type="Proteomes" id="UP000076770">
    <property type="component" value="Chromosome i"/>
</dbReference>
<feature type="transmembrane region" description="Helical" evidence="1">
    <location>
        <begin position="87"/>
        <end position="106"/>
    </location>
</feature>
<dbReference type="EMBL" id="CP011057">
    <property type="protein sequence ID" value="AKA77990.1"/>
    <property type="molecule type" value="Genomic_DNA"/>
</dbReference>
<reference evidence="12 25" key="6">
    <citation type="journal article" date="2020" name="Nat. Commun.">
        <title>The structures of two archaeal type IV pili illuminate evolutionary relationships.</title>
        <authorList>
            <person name="Wang F."/>
            <person name="Baquero D.P."/>
            <person name="Su Z."/>
            <person name="Beltran L.C."/>
            <person name="Prangishvili D."/>
            <person name="Krupovic M."/>
            <person name="Egelman E.H."/>
        </authorList>
    </citation>
    <scope>NUCLEOTIDE SEQUENCE [LARGE SCALE GENOMIC DNA]</scope>
    <source>
        <strain evidence="12 25">POZ149</strain>
    </source>
</reference>
<dbReference type="Proteomes" id="UP000282269">
    <property type="component" value="Chromosome"/>
</dbReference>
<evidence type="ECO:0000313" key="2">
    <source>
        <dbReference type="EMBL" id="AKA72598.1"/>
    </source>
</evidence>
<dbReference type="AlphaFoldDB" id="A0A0E3MDE0"/>